<reference evidence="3" key="1">
    <citation type="submission" date="2008-07" db="EMBL/GenBank/DDBJ databases">
        <title>Venomics of the spider Ornithoctonus huwena based on transcriptomic versus proteomic analysis.</title>
        <authorList>
            <person name="Jiang L."/>
            <person name="Peng L."/>
            <person name="Liang S."/>
        </authorList>
    </citation>
    <scope>NUCLEOTIDE SEQUENCE</scope>
</reference>
<evidence type="ECO:0000256" key="1">
    <source>
        <dbReference type="SAM" id="Phobius"/>
    </source>
</evidence>
<evidence type="ECO:0000256" key="2">
    <source>
        <dbReference type="SAM" id="SignalP"/>
    </source>
</evidence>
<dbReference type="EMBL" id="EU979500">
    <property type="protein sequence ID" value="ACH48203.1"/>
    <property type="molecule type" value="mRNA"/>
</dbReference>
<proteinExistence type="evidence at transcript level"/>
<evidence type="ECO:0000313" key="3">
    <source>
        <dbReference type="EMBL" id="ACH48203.1"/>
    </source>
</evidence>
<protein>
    <recommendedName>
        <fullName evidence="4">Secreted protein</fullName>
    </recommendedName>
</protein>
<name>B5M6E9_CYRSC</name>
<evidence type="ECO:0008006" key="4">
    <source>
        <dbReference type="Google" id="ProtNLM"/>
    </source>
</evidence>
<feature type="signal peptide" evidence="2">
    <location>
        <begin position="1"/>
        <end position="23"/>
    </location>
</feature>
<keyword evidence="1" id="KW-0812">Transmembrane</keyword>
<feature type="chain" id="PRO_5002836543" description="Secreted protein" evidence="2">
    <location>
        <begin position="24"/>
        <end position="70"/>
    </location>
</feature>
<sequence length="70" mass="8289">MKGLSRLHCLCLLVLMMFTRLLPLTLKKMKVCMVIAVRWRTVLTLVKCHVLEAIALCTSYLYRLLFRYRT</sequence>
<accession>B5M6E9</accession>
<organism evidence="3">
    <name type="scientific">Cyriopagopus schmidti</name>
    <name type="common">Chinese bird spider</name>
    <name type="synonym">Haplopelma schmidti</name>
    <dbReference type="NCBI Taxonomy" id="29017"/>
    <lineage>
        <taxon>Eukaryota</taxon>
        <taxon>Metazoa</taxon>
        <taxon>Ecdysozoa</taxon>
        <taxon>Arthropoda</taxon>
        <taxon>Chelicerata</taxon>
        <taxon>Arachnida</taxon>
        <taxon>Araneae</taxon>
        <taxon>Mygalomorphae</taxon>
        <taxon>Avicularoidea</taxon>
        <taxon>Theraphosidae</taxon>
        <taxon>Cyriopagopus</taxon>
    </lineage>
</organism>
<keyword evidence="1" id="KW-0472">Membrane</keyword>
<keyword evidence="2" id="KW-0732">Signal</keyword>
<keyword evidence="1" id="KW-1133">Transmembrane helix</keyword>
<dbReference type="AlphaFoldDB" id="B5M6E9"/>
<feature type="transmembrane region" description="Helical" evidence="1">
    <location>
        <begin position="39"/>
        <end position="62"/>
    </location>
</feature>